<feature type="transmembrane region" description="Helical" evidence="1">
    <location>
        <begin position="151"/>
        <end position="171"/>
    </location>
</feature>
<dbReference type="InterPro" id="IPR009339">
    <property type="entry name" value="DUF998"/>
</dbReference>
<dbReference type="RefSeq" id="WP_109230167.1">
    <property type="nucleotide sequence ID" value="NZ_PYHR01000002.1"/>
</dbReference>
<dbReference type="AlphaFoldDB" id="A0A2U1ZXS5"/>
<protein>
    <submittedName>
        <fullName evidence="2">DUF998 domain-containing protein</fullName>
    </submittedName>
</protein>
<reference evidence="2 3" key="1">
    <citation type="submission" date="2018-03" db="EMBL/GenBank/DDBJ databases">
        <title>Genome assembly of novel Miniimonas species PCH200.</title>
        <authorList>
            <person name="Thakur V."/>
            <person name="Kumar V."/>
            <person name="Singh D."/>
        </authorList>
    </citation>
    <scope>NUCLEOTIDE SEQUENCE [LARGE SCALE GENOMIC DNA]</scope>
    <source>
        <strain evidence="2 3">PCH200</strain>
    </source>
</reference>
<dbReference type="Pfam" id="PF06197">
    <property type="entry name" value="DUF998"/>
    <property type="match status" value="1"/>
</dbReference>
<evidence type="ECO:0000313" key="2">
    <source>
        <dbReference type="EMBL" id="PWD51786.1"/>
    </source>
</evidence>
<comment type="caution">
    <text evidence="2">The sequence shown here is derived from an EMBL/GenBank/DDBJ whole genome shotgun (WGS) entry which is preliminary data.</text>
</comment>
<sequence>MTSKRVGALLWILTLAYWPLQVLVAGRWPEPYSWSANYISDLGATLCGTVTDDGPARAVCSPEHEWWNIGLAFVGVLTALGAVLLSRGRRTAERVGLLLVMAGGLAVVVTAVVPFDVDTDVHDLAALAQFVLQILGMVVLAFTLRTRGRVAFAVVTLVMVLVAGAGFAAFLSEGHLGFGVGIVERVAFDTLTLWTVVAGLFLVGGRESGVRVRGSRR</sequence>
<dbReference type="OrthoDB" id="2294590at2"/>
<dbReference type="Proteomes" id="UP000245166">
    <property type="component" value="Unassembled WGS sequence"/>
</dbReference>
<evidence type="ECO:0000256" key="1">
    <source>
        <dbReference type="SAM" id="Phobius"/>
    </source>
</evidence>
<keyword evidence="1" id="KW-0472">Membrane</keyword>
<keyword evidence="3" id="KW-1185">Reference proteome</keyword>
<gene>
    <name evidence="2" type="ORF">C8046_15170</name>
</gene>
<proteinExistence type="predicted"/>
<organism evidence="2 3">
    <name type="scientific">Serinibacter arcticus</name>
    <dbReference type="NCBI Taxonomy" id="1655435"/>
    <lineage>
        <taxon>Bacteria</taxon>
        <taxon>Bacillati</taxon>
        <taxon>Actinomycetota</taxon>
        <taxon>Actinomycetes</taxon>
        <taxon>Micrococcales</taxon>
        <taxon>Beutenbergiaceae</taxon>
        <taxon>Serinibacter</taxon>
    </lineage>
</organism>
<dbReference type="EMBL" id="PYHR01000002">
    <property type="protein sequence ID" value="PWD51786.1"/>
    <property type="molecule type" value="Genomic_DNA"/>
</dbReference>
<keyword evidence="1" id="KW-1133">Transmembrane helix</keyword>
<feature type="transmembrane region" description="Helical" evidence="1">
    <location>
        <begin position="127"/>
        <end position="144"/>
    </location>
</feature>
<feature type="transmembrane region" description="Helical" evidence="1">
    <location>
        <begin position="97"/>
        <end position="115"/>
    </location>
</feature>
<feature type="transmembrane region" description="Helical" evidence="1">
    <location>
        <begin position="191"/>
        <end position="209"/>
    </location>
</feature>
<feature type="transmembrane region" description="Helical" evidence="1">
    <location>
        <begin position="66"/>
        <end position="85"/>
    </location>
</feature>
<name>A0A2U1ZXS5_9MICO</name>
<keyword evidence="1" id="KW-0812">Transmembrane</keyword>
<accession>A0A2U1ZXS5</accession>
<evidence type="ECO:0000313" key="3">
    <source>
        <dbReference type="Proteomes" id="UP000245166"/>
    </source>
</evidence>